<dbReference type="SUPFAM" id="SSF52540">
    <property type="entry name" value="P-loop containing nucleoside triphosphate hydrolases"/>
    <property type="match status" value="1"/>
</dbReference>
<dbReference type="Proteomes" id="UP000289340">
    <property type="component" value="Chromosome 19"/>
</dbReference>
<sequence>MIESERLSYVRNNQKKLRVNKFCSLQQSSDAGNTEGLGKGKRIILPSTFVGSPRYMDQLYFDGIAICSHVGFPNLFITFTCNPNWPEIHRLLTPLNLTAIDRPEIIYRMFKLKYEQMLSDLTKNHLLGKVVASEIPSRKDDPELYKLVQNHMVHGPCGILRPASLCMKEGKCSRFYPKKFQPTTLVDGDGYPVYCRRNTGQTITKNVPHANTPNDEIKEYLDCRYISPCESTWRIFGFPIHGRKPFVERLQFHLPGQHSILYQDHDDIDDLLSNPSISESKFIAWMNTNQDFVEGLHIDDSNLMNLVLLEVEQLLQANQRSLKDYPSMSYPENANLLTHADNDLILSELNFNNEELRSEFLNLFSQMTGLIIWDEAPMAHKFCFEALDQSLRDVIKAKSSSDKIFGGKVMVFGGDFRQILPVILRGSRSDIVNATINSSYLWNHCHVLTLSKNMHLEANTDATDREETTAFAEWILNIGDGIAGQKNDGYGSIEIPKDLLITEYDDPLSTIVNSTFPNLSHHHTNPEYFQTKAILASTNETVQRINDYILSLIPVRYRIITASFRHINSSTDSLLTRSIFGATLQNNPAKKELKPEVQDIDRNIFFIHLSSSSFSIEASSKASTFGHHFCPKSRKESIFGAVKCVATSGTSKIQLVLCECCFAWMLWKLGRIDGDPVLRETRIWATWEYVSSVGGGQQGMVGLCAHCGCGKLVVHHRPTAT</sequence>
<keyword evidence="1" id="KW-0378">Hydrolase</keyword>
<dbReference type="InterPro" id="IPR010285">
    <property type="entry name" value="DNA_helicase_pif1-like_DEAD"/>
</dbReference>
<organism evidence="4 5">
    <name type="scientific">Glycine soja</name>
    <name type="common">Wild soybean</name>
    <dbReference type="NCBI Taxonomy" id="3848"/>
    <lineage>
        <taxon>Eukaryota</taxon>
        <taxon>Viridiplantae</taxon>
        <taxon>Streptophyta</taxon>
        <taxon>Embryophyta</taxon>
        <taxon>Tracheophyta</taxon>
        <taxon>Spermatophyta</taxon>
        <taxon>Magnoliopsida</taxon>
        <taxon>eudicotyledons</taxon>
        <taxon>Gunneridae</taxon>
        <taxon>Pentapetalae</taxon>
        <taxon>rosids</taxon>
        <taxon>fabids</taxon>
        <taxon>Fabales</taxon>
        <taxon>Fabaceae</taxon>
        <taxon>Papilionoideae</taxon>
        <taxon>50 kb inversion clade</taxon>
        <taxon>NPAAA clade</taxon>
        <taxon>indigoferoid/millettioid clade</taxon>
        <taxon>Phaseoleae</taxon>
        <taxon>Glycine</taxon>
        <taxon>Glycine subgen. Soja</taxon>
    </lineage>
</organism>
<dbReference type="Pfam" id="PF14214">
    <property type="entry name" value="Helitron_like_N"/>
    <property type="match status" value="1"/>
</dbReference>
<dbReference type="InterPro" id="IPR025476">
    <property type="entry name" value="Helitron_helicase-like"/>
</dbReference>
<keyword evidence="1" id="KW-0227">DNA damage</keyword>
<dbReference type="GO" id="GO:0006281">
    <property type="term" value="P:DNA repair"/>
    <property type="evidence" value="ECO:0007669"/>
    <property type="project" value="UniProtKB-KW"/>
</dbReference>
<dbReference type="GO" id="GO:0000723">
    <property type="term" value="P:telomere maintenance"/>
    <property type="evidence" value="ECO:0007669"/>
    <property type="project" value="InterPro"/>
</dbReference>
<evidence type="ECO:0000259" key="3">
    <source>
        <dbReference type="Pfam" id="PF14214"/>
    </source>
</evidence>
<comment type="similarity">
    <text evidence="1">Belongs to the helicase family.</text>
</comment>
<dbReference type="InterPro" id="IPR027417">
    <property type="entry name" value="P-loop_NTPase"/>
</dbReference>
<dbReference type="PANTHER" id="PTHR10492">
    <property type="match status" value="1"/>
</dbReference>
<dbReference type="AlphaFoldDB" id="A0A445FCW7"/>
<proteinExistence type="inferred from homology"/>
<feature type="domain" description="DNA helicase Pif1-like DEAD-box helicase" evidence="2">
    <location>
        <begin position="366"/>
        <end position="487"/>
    </location>
</feature>
<evidence type="ECO:0000313" key="5">
    <source>
        <dbReference type="Proteomes" id="UP000289340"/>
    </source>
</evidence>
<keyword evidence="1" id="KW-0234">DNA repair</keyword>
<dbReference type="Pfam" id="PF05970">
    <property type="entry name" value="PIF1"/>
    <property type="match status" value="1"/>
</dbReference>
<evidence type="ECO:0000259" key="2">
    <source>
        <dbReference type="Pfam" id="PF05970"/>
    </source>
</evidence>
<evidence type="ECO:0000313" key="4">
    <source>
        <dbReference type="EMBL" id="RZB46688.1"/>
    </source>
</evidence>
<protein>
    <recommendedName>
        <fullName evidence="1">ATP-dependent DNA helicase</fullName>
        <ecNumber evidence="1">5.6.2.3</ecNumber>
    </recommendedName>
</protein>
<keyword evidence="5" id="KW-1185">Reference proteome</keyword>
<comment type="caution">
    <text evidence="4">The sequence shown here is derived from an EMBL/GenBank/DDBJ whole genome shotgun (WGS) entry which is preliminary data.</text>
</comment>
<name>A0A445FCW7_GLYSO</name>
<dbReference type="PANTHER" id="PTHR10492:SF78">
    <property type="entry name" value="ATP-DEPENDENT DNA HELICASE"/>
    <property type="match status" value="1"/>
</dbReference>
<feature type="domain" description="Helitron helicase-like" evidence="3">
    <location>
        <begin position="2"/>
        <end position="132"/>
    </location>
</feature>
<evidence type="ECO:0000256" key="1">
    <source>
        <dbReference type="RuleBase" id="RU363044"/>
    </source>
</evidence>
<dbReference type="GO" id="GO:0006310">
    <property type="term" value="P:DNA recombination"/>
    <property type="evidence" value="ECO:0007669"/>
    <property type="project" value="UniProtKB-KW"/>
</dbReference>
<dbReference type="GO" id="GO:0016887">
    <property type="term" value="F:ATP hydrolysis activity"/>
    <property type="evidence" value="ECO:0007669"/>
    <property type="project" value="RHEA"/>
</dbReference>
<keyword evidence="1" id="KW-0547">Nucleotide-binding</keyword>
<accession>A0A445FCW7</accession>
<dbReference type="EC" id="5.6.2.3" evidence="1"/>
<comment type="cofactor">
    <cofactor evidence="1">
        <name>Mg(2+)</name>
        <dbReference type="ChEBI" id="CHEBI:18420"/>
    </cofactor>
</comment>
<dbReference type="Gene3D" id="3.40.50.300">
    <property type="entry name" value="P-loop containing nucleotide triphosphate hydrolases"/>
    <property type="match status" value="1"/>
</dbReference>
<keyword evidence="1" id="KW-0347">Helicase</keyword>
<gene>
    <name evidence="4" type="ORF">D0Y65_050647</name>
</gene>
<dbReference type="EMBL" id="QZWG01000019">
    <property type="protein sequence ID" value="RZB46688.1"/>
    <property type="molecule type" value="Genomic_DNA"/>
</dbReference>
<dbReference type="GO" id="GO:0005524">
    <property type="term" value="F:ATP binding"/>
    <property type="evidence" value="ECO:0007669"/>
    <property type="project" value="UniProtKB-KW"/>
</dbReference>
<dbReference type="GO" id="GO:0043139">
    <property type="term" value="F:5'-3' DNA helicase activity"/>
    <property type="evidence" value="ECO:0007669"/>
    <property type="project" value="UniProtKB-EC"/>
</dbReference>
<keyword evidence="1" id="KW-0067">ATP-binding</keyword>
<keyword evidence="1" id="KW-0233">DNA recombination</keyword>
<reference evidence="4 5" key="1">
    <citation type="submission" date="2018-09" db="EMBL/GenBank/DDBJ databases">
        <title>A high-quality reference genome of wild soybean provides a powerful tool to mine soybean genomes.</title>
        <authorList>
            <person name="Xie M."/>
            <person name="Chung C.Y.L."/>
            <person name="Li M.-W."/>
            <person name="Wong F.-L."/>
            <person name="Chan T.-F."/>
            <person name="Lam H.-M."/>
        </authorList>
    </citation>
    <scope>NUCLEOTIDE SEQUENCE [LARGE SCALE GENOMIC DNA]</scope>
    <source>
        <strain evidence="5">cv. W05</strain>
        <tissue evidence="4">Hypocotyl of etiolated seedlings</tissue>
    </source>
</reference>
<comment type="catalytic activity">
    <reaction evidence="1">
        <text>ATP + H2O = ADP + phosphate + H(+)</text>
        <dbReference type="Rhea" id="RHEA:13065"/>
        <dbReference type="ChEBI" id="CHEBI:15377"/>
        <dbReference type="ChEBI" id="CHEBI:15378"/>
        <dbReference type="ChEBI" id="CHEBI:30616"/>
        <dbReference type="ChEBI" id="CHEBI:43474"/>
        <dbReference type="ChEBI" id="CHEBI:456216"/>
        <dbReference type="EC" id="5.6.2.3"/>
    </reaction>
</comment>